<keyword evidence="7 8" id="KW-0472">Membrane</keyword>
<reference evidence="9 10" key="1">
    <citation type="submission" date="2023-12" db="EMBL/GenBank/DDBJ databases">
        <title>Sinomonas terricola sp. nov, isolated from litchi orchard soil in Guangdong, PR China.</title>
        <authorList>
            <person name="Jiaxin W."/>
            <person name="Yang Z."/>
            <person name="Honghui Z."/>
        </authorList>
    </citation>
    <scope>NUCLEOTIDE SEQUENCE [LARGE SCALE GENOMIC DNA]</scope>
    <source>
        <strain evidence="9 10">JGH33</strain>
    </source>
</reference>
<dbReference type="Proteomes" id="UP001304769">
    <property type="component" value="Unassembled WGS sequence"/>
</dbReference>
<gene>
    <name evidence="9" type="ORF">SPF06_07715</name>
</gene>
<feature type="transmembrane region" description="Helical" evidence="8">
    <location>
        <begin position="32"/>
        <end position="57"/>
    </location>
</feature>
<keyword evidence="4 8" id="KW-1003">Cell membrane</keyword>
<evidence type="ECO:0000256" key="6">
    <source>
        <dbReference type="ARBA" id="ARBA00022989"/>
    </source>
</evidence>
<dbReference type="InterPro" id="IPR052017">
    <property type="entry name" value="TSUP"/>
</dbReference>
<feature type="transmembrane region" description="Helical" evidence="8">
    <location>
        <begin position="230"/>
        <end position="251"/>
    </location>
</feature>
<keyword evidence="5 8" id="KW-0812">Transmembrane</keyword>
<accession>A0ABU5T4K7</accession>
<feature type="transmembrane region" description="Helical" evidence="8">
    <location>
        <begin position="135"/>
        <end position="158"/>
    </location>
</feature>
<dbReference type="RefSeq" id="WP_323278447.1">
    <property type="nucleotide sequence ID" value="NZ_JAYGGQ010000004.1"/>
</dbReference>
<evidence type="ECO:0000256" key="7">
    <source>
        <dbReference type="ARBA" id="ARBA00023136"/>
    </source>
</evidence>
<feature type="transmembrane region" description="Helical" evidence="8">
    <location>
        <begin position="69"/>
        <end position="87"/>
    </location>
</feature>
<name>A0ABU5T4K7_9MICC</name>
<evidence type="ECO:0000256" key="2">
    <source>
        <dbReference type="ARBA" id="ARBA00009142"/>
    </source>
</evidence>
<evidence type="ECO:0000313" key="9">
    <source>
        <dbReference type="EMBL" id="MEA5454606.1"/>
    </source>
</evidence>
<feature type="transmembrane region" description="Helical" evidence="8">
    <location>
        <begin position="198"/>
        <end position="218"/>
    </location>
</feature>
<evidence type="ECO:0000256" key="8">
    <source>
        <dbReference type="RuleBase" id="RU363041"/>
    </source>
</evidence>
<keyword evidence="6 8" id="KW-1133">Transmembrane helix</keyword>
<dbReference type="PANTHER" id="PTHR30269">
    <property type="entry name" value="TRANSMEMBRANE PROTEIN YFCA"/>
    <property type="match status" value="1"/>
</dbReference>
<keyword evidence="10" id="KW-1185">Reference proteome</keyword>
<feature type="transmembrane region" description="Helical" evidence="8">
    <location>
        <begin position="93"/>
        <end position="114"/>
    </location>
</feature>
<dbReference type="PANTHER" id="PTHR30269:SF37">
    <property type="entry name" value="MEMBRANE TRANSPORTER PROTEIN"/>
    <property type="match status" value="1"/>
</dbReference>
<comment type="caution">
    <text evidence="9">The sequence shown here is derived from an EMBL/GenBank/DDBJ whole genome shotgun (WGS) entry which is preliminary data.</text>
</comment>
<proteinExistence type="inferred from homology"/>
<evidence type="ECO:0000256" key="4">
    <source>
        <dbReference type="ARBA" id="ARBA00022475"/>
    </source>
</evidence>
<evidence type="ECO:0000256" key="3">
    <source>
        <dbReference type="ARBA" id="ARBA00022448"/>
    </source>
</evidence>
<protein>
    <recommendedName>
        <fullName evidence="8">Probable membrane transporter protein</fullName>
    </recommendedName>
</protein>
<organism evidence="9 10">
    <name type="scientific">Sinomonas terricola</name>
    <dbReference type="NCBI Taxonomy" id="3110330"/>
    <lineage>
        <taxon>Bacteria</taxon>
        <taxon>Bacillati</taxon>
        <taxon>Actinomycetota</taxon>
        <taxon>Actinomycetes</taxon>
        <taxon>Micrococcales</taxon>
        <taxon>Micrococcaceae</taxon>
        <taxon>Sinomonas</taxon>
    </lineage>
</organism>
<evidence type="ECO:0000256" key="5">
    <source>
        <dbReference type="ARBA" id="ARBA00022692"/>
    </source>
</evidence>
<comment type="subcellular location">
    <subcellularLocation>
        <location evidence="1 8">Cell membrane</location>
        <topology evidence="1 8">Multi-pass membrane protein</topology>
    </subcellularLocation>
</comment>
<keyword evidence="3" id="KW-0813">Transport</keyword>
<comment type="similarity">
    <text evidence="2 8">Belongs to the 4-toluene sulfonate uptake permease (TSUP) (TC 2.A.102) family.</text>
</comment>
<dbReference type="Pfam" id="PF01925">
    <property type="entry name" value="TauE"/>
    <property type="match status" value="1"/>
</dbReference>
<dbReference type="EMBL" id="JAYGGQ010000004">
    <property type="protein sequence ID" value="MEA5454606.1"/>
    <property type="molecule type" value="Genomic_DNA"/>
</dbReference>
<dbReference type="InterPro" id="IPR002781">
    <property type="entry name" value="TM_pro_TauE-like"/>
</dbReference>
<evidence type="ECO:0000256" key="1">
    <source>
        <dbReference type="ARBA" id="ARBA00004651"/>
    </source>
</evidence>
<evidence type="ECO:0000313" key="10">
    <source>
        <dbReference type="Proteomes" id="UP001304769"/>
    </source>
</evidence>
<sequence>MLFAVVLLAVVVGAMAQRVAGLGFGLMVSPMLVVLLGPLDGVMIVNACGASSSLLILSRVWRDVEWRKYVGLIVPGFAGIAIGAFLASHVPPAPLEIGIGLVLVLGLVVSQLVARARNTADSAAVDGFKAISVSGFASGLMNAAAAVGGPAVTAYAVLSKWDQRRFGATLQPYFITTGTTSLLAKVAATGGHWPALELWQWLLVLGCMLIGIVVGDLLARRVAGDTVRRVVIAIAYGGAALAIVNGISHLVA</sequence>